<dbReference type="RefSeq" id="WP_012899403.1">
    <property type="nucleotide sequence ID" value="NC_013665.1"/>
</dbReference>
<reference evidence="3 4" key="1">
    <citation type="journal article" date="2007" name="Appl. Environ. Microbiol.">
        <title>Isolation of key methanogens for global methane emission from rice paddy fields: a novel isolate affiliated with the clone cluster rice cluster I.</title>
        <authorList>
            <person name="Sakai S."/>
            <person name="Imachi H."/>
            <person name="Sekiguchi Y."/>
            <person name="Ohashi A."/>
            <person name="Harada H."/>
            <person name="Kamagata Y."/>
        </authorList>
    </citation>
    <scope>NUCLEOTIDE SEQUENCE [LARGE SCALE GENOMIC DNA]</scope>
    <source>
        <strain evidence="4">DSM 17711 / JCM 13418 / NBRC 101707 / SANAE</strain>
    </source>
</reference>
<accession>D1YWA1</accession>
<gene>
    <name evidence="3" type="ordered locus">MCP_0651</name>
</gene>
<dbReference type="AlphaFoldDB" id="D1YWA1"/>
<evidence type="ECO:0000313" key="4">
    <source>
        <dbReference type="Proteomes" id="UP000001882"/>
    </source>
</evidence>
<keyword evidence="4" id="KW-1185">Reference proteome</keyword>
<dbReference type="InterPro" id="IPR007527">
    <property type="entry name" value="Znf_SWIM"/>
</dbReference>
<dbReference type="Proteomes" id="UP000001882">
    <property type="component" value="Chromosome"/>
</dbReference>
<dbReference type="GO" id="GO:0008270">
    <property type="term" value="F:zinc ion binding"/>
    <property type="evidence" value="ECO:0007669"/>
    <property type="project" value="UniProtKB-KW"/>
</dbReference>
<dbReference type="OrthoDB" id="31559at2157"/>
<evidence type="ECO:0000259" key="2">
    <source>
        <dbReference type="PROSITE" id="PS50966"/>
    </source>
</evidence>
<dbReference type="KEGG" id="mpd:MCP_0651"/>
<feature type="domain" description="SWIM-type" evidence="2">
    <location>
        <begin position="47"/>
        <end position="90"/>
    </location>
</feature>
<reference evidence="4" key="3">
    <citation type="journal article" date="2011" name="PLoS ONE">
        <title>Genome sequence of a mesophilic hydrogenotrophic methanogen Methanocella paludicola, the first cultivated representative of the order Methanocellales.</title>
        <authorList>
            <person name="Sakai S."/>
            <person name="Takaki Y."/>
            <person name="Shimamura S."/>
            <person name="Sekine M."/>
            <person name="Tajima T."/>
            <person name="Kosugi H."/>
            <person name="Ichikawa N."/>
            <person name="Tasumi E."/>
            <person name="Hiraki A.T."/>
            <person name="Shimizu A."/>
            <person name="Kato Y."/>
            <person name="Nishiko R."/>
            <person name="Mori K."/>
            <person name="Fujita N."/>
            <person name="Imachi H."/>
            <person name="Takai K."/>
        </authorList>
    </citation>
    <scope>NUCLEOTIDE SEQUENCE [LARGE SCALE GENOMIC DNA]</scope>
    <source>
        <strain evidence="4">DSM 17711 / JCM 13418 / NBRC 101707 / SANAE</strain>
    </source>
</reference>
<organism evidence="3 4">
    <name type="scientific">Methanocella paludicola (strain DSM 17711 / JCM 13418 / NBRC 101707 / SANAE)</name>
    <dbReference type="NCBI Taxonomy" id="304371"/>
    <lineage>
        <taxon>Archaea</taxon>
        <taxon>Methanobacteriati</taxon>
        <taxon>Methanobacteriota</taxon>
        <taxon>Stenosarchaea group</taxon>
        <taxon>Methanomicrobia</taxon>
        <taxon>Methanocellales</taxon>
        <taxon>Methanocellaceae</taxon>
        <taxon>Methanocella</taxon>
    </lineage>
</organism>
<dbReference type="STRING" id="304371.MCP_0651"/>
<keyword evidence="1" id="KW-0479">Metal-binding</keyword>
<dbReference type="EMBL" id="AP011532">
    <property type="protein sequence ID" value="BAI60723.1"/>
    <property type="molecule type" value="Genomic_DNA"/>
</dbReference>
<dbReference type="GeneID" id="8680705"/>
<reference evidence="3 4" key="2">
    <citation type="journal article" date="2008" name="Int. J. Syst. Evol. Microbiol.">
        <title>Methanocella paludicola gen. nov., sp. nov., a methane-producing archaeon, the first isolate of the lineage 'Rice Cluster I', and proposal of the new archaeal order Methanocellales ord. nov.</title>
        <authorList>
            <person name="Sakai S."/>
            <person name="Imachi H."/>
            <person name="Hanada S."/>
            <person name="Ohashi A."/>
            <person name="Harada H."/>
            <person name="Kamagata Y."/>
        </authorList>
    </citation>
    <scope>NUCLEOTIDE SEQUENCE [LARGE SCALE GENOMIC DNA]</scope>
    <source>
        <strain evidence="4">DSM 17711 / JCM 13418 / NBRC 101707 / SANAE</strain>
    </source>
</reference>
<keyword evidence="1" id="KW-0863">Zinc-finger</keyword>
<evidence type="ECO:0000256" key="1">
    <source>
        <dbReference type="PROSITE-ProRule" id="PRU00325"/>
    </source>
</evidence>
<sequence length="113" mass="12957">MSIFDDIEKDGLTPENEKRLALEFGARGKKAIETVRSGKIKKYKDFFVVQGSTGDYIVEEDFCTCNDYLYRLSVKGGVCYHSIAVRIANATGEYERVEEWYTDIISKDRKSVH</sequence>
<dbReference type="eggNOG" id="arCOG01121">
    <property type="taxonomic scope" value="Archaea"/>
</dbReference>
<protein>
    <recommendedName>
        <fullName evidence="2">SWIM-type domain-containing protein</fullName>
    </recommendedName>
</protein>
<name>D1YWA1_METPS</name>
<dbReference type="InParanoid" id="D1YWA1"/>
<evidence type="ECO:0000313" key="3">
    <source>
        <dbReference type="EMBL" id="BAI60723.1"/>
    </source>
</evidence>
<proteinExistence type="predicted"/>
<dbReference type="PROSITE" id="PS50966">
    <property type="entry name" value="ZF_SWIM"/>
    <property type="match status" value="1"/>
</dbReference>
<keyword evidence="1" id="KW-0862">Zinc</keyword>